<reference evidence="4" key="1">
    <citation type="submission" date="2011-07" db="EMBL/GenBank/DDBJ databases">
        <authorList>
            <consortium name="Caenorhabditis brenneri Sequencing and Analysis Consortium"/>
            <person name="Wilson R.K."/>
        </authorList>
    </citation>
    <scope>NUCLEOTIDE SEQUENCE [LARGE SCALE GENOMIC DNA]</scope>
    <source>
        <strain evidence="4">PB2801</strain>
    </source>
</reference>
<name>G0MMC8_CAEBE</name>
<evidence type="ECO:0000256" key="1">
    <source>
        <dbReference type="SAM" id="MobiDB-lite"/>
    </source>
</evidence>
<dbReference type="AlphaFoldDB" id="G0MMC8"/>
<dbReference type="InParanoid" id="G0MMC8"/>
<proteinExistence type="predicted"/>
<protein>
    <recommendedName>
        <fullName evidence="2">SPK domain-containing protein</fullName>
    </recommendedName>
</protein>
<organism evidence="4">
    <name type="scientific">Caenorhabditis brenneri</name>
    <name type="common">Nematode worm</name>
    <dbReference type="NCBI Taxonomy" id="135651"/>
    <lineage>
        <taxon>Eukaryota</taxon>
        <taxon>Metazoa</taxon>
        <taxon>Ecdysozoa</taxon>
        <taxon>Nematoda</taxon>
        <taxon>Chromadorea</taxon>
        <taxon>Rhabditida</taxon>
        <taxon>Rhabditina</taxon>
        <taxon>Rhabditomorpha</taxon>
        <taxon>Rhabditoidea</taxon>
        <taxon>Rhabditidae</taxon>
        <taxon>Peloderinae</taxon>
        <taxon>Caenorhabditis</taxon>
    </lineage>
</organism>
<dbReference type="InterPro" id="IPR006570">
    <property type="entry name" value="SPK_dom"/>
</dbReference>
<dbReference type="Proteomes" id="UP000008068">
    <property type="component" value="Unassembled WGS sequence"/>
</dbReference>
<evidence type="ECO:0000313" key="4">
    <source>
        <dbReference type="Proteomes" id="UP000008068"/>
    </source>
</evidence>
<keyword evidence="4" id="KW-1185">Reference proteome</keyword>
<dbReference type="EMBL" id="GL379802">
    <property type="protein sequence ID" value="EGT37427.1"/>
    <property type="molecule type" value="Genomic_DNA"/>
</dbReference>
<sequence>MVEEKRSIDKFMKWLVDERWDLSDPVPIRTLYTEFFENNGNEKQYERNTYNCIKAKLNGKNILEKFTIPQLAHIVFLLSIPVDKRMKKLVGNEEEEMPQVEEDDEAQRIQEALEEKFSRQHEIEVAEMSERNRIQDQMNDYAHNWNNFIEIEVRQEVSVASPQTAPAPAPRQQSTSTSTAPAHAHPSPQNAPAPRQQSKPTSTAPAHAQTTSPAINGAQFFKALKKVAYICELDNVLKEIEKNEAKVENQNLSIPIVDIIVPFTCILNDIKNLSGKNEQPSGPQITAELYLSSLNSAVLTLGSMEPLIKMIEKIRDPVRSKKMNISTKKIRDDFGTLLDVVGSSV</sequence>
<feature type="compositionally biased region" description="Low complexity" evidence="1">
    <location>
        <begin position="159"/>
        <end position="176"/>
    </location>
</feature>
<dbReference type="Pfam" id="PF04435">
    <property type="entry name" value="SPK"/>
    <property type="match status" value="1"/>
</dbReference>
<feature type="domain" description="SPK" evidence="2">
    <location>
        <begin position="11"/>
        <end position="91"/>
    </location>
</feature>
<feature type="region of interest" description="Disordered" evidence="1">
    <location>
        <begin position="159"/>
        <end position="211"/>
    </location>
</feature>
<accession>G0MMC8</accession>
<feature type="compositionally biased region" description="Polar residues" evidence="1">
    <location>
        <begin position="187"/>
        <end position="211"/>
    </location>
</feature>
<dbReference type="HOGENOM" id="CLU_804688_0_0_1"/>
<evidence type="ECO:0000313" key="3">
    <source>
        <dbReference type="EMBL" id="EGT37427.1"/>
    </source>
</evidence>
<gene>
    <name evidence="3" type="ORF">CAEBREN_25053</name>
</gene>
<evidence type="ECO:0000259" key="2">
    <source>
        <dbReference type="Pfam" id="PF04435"/>
    </source>
</evidence>